<reference evidence="2" key="1">
    <citation type="journal article" date="2019" name="Int. J. Syst. Evol. Microbiol.">
        <title>The Global Catalogue of Microorganisms (GCM) 10K type strain sequencing project: providing services to taxonomists for standard genome sequencing and annotation.</title>
        <authorList>
            <consortium name="The Broad Institute Genomics Platform"/>
            <consortium name="The Broad Institute Genome Sequencing Center for Infectious Disease"/>
            <person name="Wu L."/>
            <person name="Ma J."/>
        </authorList>
    </citation>
    <scope>NUCLEOTIDE SEQUENCE [LARGE SCALE GENOMIC DNA]</scope>
    <source>
        <strain evidence="2">JCM 16904</strain>
    </source>
</reference>
<dbReference type="RefSeq" id="WP_344878132.1">
    <property type="nucleotide sequence ID" value="NZ_BAAAZP010000067.1"/>
</dbReference>
<protein>
    <submittedName>
        <fullName evidence="1">Uncharacterized protein</fullName>
    </submittedName>
</protein>
<organism evidence="1 2">
    <name type="scientific">Nonomuraea antimicrobica</name>
    <dbReference type="NCBI Taxonomy" id="561173"/>
    <lineage>
        <taxon>Bacteria</taxon>
        <taxon>Bacillati</taxon>
        <taxon>Actinomycetota</taxon>
        <taxon>Actinomycetes</taxon>
        <taxon>Streptosporangiales</taxon>
        <taxon>Streptosporangiaceae</taxon>
        <taxon>Nonomuraea</taxon>
    </lineage>
</organism>
<accession>A0ABP7BUL8</accession>
<evidence type="ECO:0000313" key="1">
    <source>
        <dbReference type="EMBL" id="GAA3667446.1"/>
    </source>
</evidence>
<gene>
    <name evidence="1" type="ORF">GCM10022224_034580</name>
</gene>
<evidence type="ECO:0000313" key="2">
    <source>
        <dbReference type="Proteomes" id="UP001500902"/>
    </source>
</evidence>
<name>A0ABP7BUL8_9ACTN</name>
<dbReference type="EMBL" id="BAAAZP010000067">
    <property type="protein sequence ID" value="GAA3667446.1"/>
    <property type="molecule type" value="Genomic_DNA"/>
</dbReference>
<sequence length="152" mass="16133">MGDLAKVIVDAWPVEQDGLEFGEVAPDGLNAARSLARPTVQQVGPCLNVGGDAGSDAAQLAASGRRRGCGHHRAGRFADWLMFGGKLIGHNDPDYHEKIIKFDELPANCVIYSTSRPVLLEHGPDALARTARGRQSAILPNRWLAGASGSLP</sequence>
<dbReference type="Proteomes" id="UP001500902">
    <property type="component" value="Unassembled WGS sequence"/>
</dbReference>
<proteinExistence type="predicted"/>
<comment type="caution">
    <text evidence="1">The sequence shown here is derived from an EMBL/GenBank/DDBJ whole genome shotgun (WGS) entry which is preliminary data.</text>
</comment>
<keyword evidence="2" id="KW-1185">Reference proteome</keyword>